<proteinExistence type="predicted"/>
<sequence>MSHSMQQKYYSIVHIYQQASHMMYPTIQHIQIKVHTHNPSPTQHTKIEEKSIDSSYPQHPNPRGHKHPRKPHGSKKFPPNHHNAITRKLNARHKSQFQSKLNTTPSKKEKRTKKV</sequence>
<gene>
    <name evidence="2" type="ORF">BDV23DRAFT_150506</name>
</gene>
<feature type="region of interest" description="Disordered" evidence="1">
    <location>
        <begin position="34"/>
        <end position="115"/>
    </location>
</feature>
<organism evidence="2">
    <name type="scientific">Petromyces alliaceus</name>
    <name type="common">Aspergillus alliaceus</name>
    <dbReference type="NCBI Taxonomy" id="209559"/>
    <lineage>
        <taxon>Eukaryota</taxon>
        <taxon>Fungi</taxon>
        <taxon>Dikarya</taxon>
        <taxon>Ascomycota</taxon>
        <taxon>Pezizomycotina</taxon>
        <taxon>Eurotiomycetes</taxon>
        <taxon>Eurotiomycetidae</taxon>
        <taxon>Eurotiales</taxon>
        <taxon>Aspergillaceae</taxon>
        <taxon>Aspergillus</taxon>
        <taxon>Aspergillus subgen. Circumdati</taxon>
    </lineage>
</organism>
<evidence type="ECO:0000256" key="1">
    <source>
        <dbReference type="SAM" id="MobiDB-lite"/>
    </source>
</evidence>
<feature type="compositionally biased region" description="Basic residues" evidence="1">
    <location>
        <begin position="62"/>
        <end position="79"/>
    </location>
</feature>
<dbReference type="Proteomes" id="UP000326877">
    <property type="component" value="Unassembled WGS sequence"/>
</dbReference>
<dbReference type="AlphaFoldDB" id="A0A5N7CF69"/>
<dbReference type="EMBL" id="ML735234">
    <property type="protein sequence ID" value="KAE8392802.1"/>
    <property type="molecule type" value="Genomic_DNA"/>
</dbReference>
<name>A0A5N7CF69_PETAA</name>
<reference evidence="2" key="1">
    <citation type="submission" date="2019-04" db="EMBL/GenBank/DDBJ databases">
        <title>Friends and foes A comparative genomics studyof 23 Aspergillus species from section Flavi.</title>
        <authorList>
            <consortium name="DOE Joint Genome Institute"/>
            <person name="Kjaerbolling I."/>
            <person name="Vesth T."/>
            <person name="Frisvad J.C."/>
            <person name="Nybo J.L."/>
            <person name="Theobald S."/>
            <person name="Kildgaard S."/>
            <person name="Isbrandt T."/>
            <person name="Kuo A."/>
            <person name="Sato A."/>
            <person name="Lyhne E.K."/>
            <person name="Kogle M.E."/>
            <person name="Wiebenga A."/>
            <person name="Kun R.S."/>
            <person name="Lubbers R.J."/>
            <person name="Makela M.R."/>
            <person name="Barry K."/>
            <person name="Chovatia M."/>
            <person name="Clum A."/>
            <person name="Daum C."/>
            <person name="Haridas S."/>
            <person name="He G."/>
            <person name="LaButti K."/>
            <person name="Lipzen A."/>
            <person name="Mondo S."/>
            <person name="Riley R."/>
            <person name="Salamov A."/>
            <person name="Simmons B.A."/>
            <person name="Magnuson J.K."/>
            <person name="Henrissat B."/>
            <person name="Mortensen U.H."/>
            <person name="Larsen T.O."/>
            <person name="Devries R.P."/>
            <person name="Grigoriev I.V."/>
            <person name="Machida M."/>
            <person name="Baker S.E."/>
            <person name="Andersen M.R."/>
        </authorList>
    </citation>
    <scope>NUCLEOTIDE SEQUENCE [LARGE SCALE GENOMIC DNA]</scope>
    <source>
        <strain evidence="2">IBT 14317</strain>
    </source>
</reference>
<evidence type="ECO:0000313" key="2">
    <source>
        <dbReference type="EMBL" id="KAE8392802.1"/>
    </source>
</evidence>
<feature type="compositionally biased region" description="Polar residues" evidence="1">
    <location>
        <begin position="96"/>
        <end position="105"/>
    </location>
</feature>
<accession>A0A5N7CF69</accession>
<protein>
    <submittedName>
        <fullName evidence="2">Uncharacterized protein</fullName>
    </submittedName>
</protein>